<dbReference type="GO" id="GO:0003735">
    <property type="term" value="F:structural constituent of ribosome"/>
    <property type="evidence" value="ECO:0007669"/>
    <property type="project" value="InterPro"/>
</dbReference>
<evidence type="ECO:0000256" key="8">
    <source>
        <dbReference type="RuleBase" id="RU004005"/>
    </source>
</evidence>
<keyword evidence="5 7" id="KW-0687">Ribonucleoprotein</keyword>
<protein>
    <recommendedName>
        <fullName evidence="6 7">Large ribosomal subunit protein uL22</fullName>
    </recommendedName>
</protein>
<evidence type="ECO:0000256" key="3">
    <source>
        <dbReference type="ARBA" id="ARBA00022884"/>
    </source>
</evidence>
<dbReference type="InterPro" id="IPR047867">
    <property type="entry name" value="Ribosomal_uL22_bac/org-type"/>
</dbReference>
<dbReference type="GO" id="GO:0019843">
    <property type="term" value="F:rRNA binding"/>
    <property type="evidence" value="ECO:0007669"/>
    <property type="project" value="UniProtKB-UniRule"/>
</dbReference>
<keyword evidence="3 7" id="KW-0694">RNA-binding</keyword>
<dbReference type="GO" id="GO:0006412">
    <property type="term" value="P:translation"/>
    <property type="evidence" value="ECO:0007669"/>
    <property type="project" value="UniProtKB-UniRule"/>
</dbReference>
<keyword evidence="4 7" id="KW-0689">Ribosomal protein</keyword>
<dbReference type="InterPro" id="IPR001063">
    <property type="entry name" value="Ribosomal_uL22"/>
</dbReference>
<sequence length="111" mass="12194">MKAILRNYRQSPRKVRLVANLVRGKSVSRALTALSFLNKKASGPIQKLIESAAHNAEVSGAQRDSLIIKEIRVDAGLTFMRHRARARGRAAPIAKRTSHVLLELGPSTSKN</sequence>
<comment type="caution">
    <text evidence="11">The sequence shown here is derived from an EMBL/GenBank/DDBJ whole genome shotgun (WGS) entry which is preliminary data.</text>
</comment>
<dbReference type="InterPro" id="IPR005727">
    <property type="entry name" value="Ribosomal_uL22_bac/chlpt-type"/>
</dbReference>
<comment type="similarity">
    <text evidence="1 7 8">Belongs to the universal ribosomal protein uL22 family.</text>
</comment>
<comment type="function">
    <text evidence="7 10">This protein binds specifically to 23S rRNA; its binding is stimulated by other ribosomal proteins, e.g., L4, L17, and L20. It is important during the early stages of 50S assembly. It makes multiple contacts with different domains of the 23S rRNA in the assembled 50S subunit and ribosome.</text>
</comment>
<organism evidence="11 12">
    <name type="scientific">Candidatus Kaiserbacteria bacterium RIFCSPHIGHO2_02_FULL_49_11</name>
    <dbReference type="NCBI Taxonomy" id="1798489"/>
    <lineage>
        <taxon>Bacteria</taxon>
        <taxon>Candidatus Kaiseribacteriota</taxon>
    </lineage>
</organism>
<dbReference type="InterPro" id="IPR036394">
    <property type="entry name" value="Ribosomal_uL22_sf"/>
</dbReference>
<dbReference type="SUPFAM" id="SSF54843">
    <property type="entry name" value="Ribosomal protein L22"/>
    <property type="match status" value="1"/>
</dbReference>
<comment type="function">
    <text evidence="7">The globular domain of the protein is located near the polypeptide exit tunnel on the outside of the subunit, while an extended beta-hairpin is found that lines the wall of the exit tunnel in the center of the 70S ribosome.</text>
</comment>
<dbReference type="CDD" id="cd00336">
    <property type="entry name" value="Ribosomal_L22"/>
    <property type="match status" value="1"/>
</dbReference>
<dbReference type="NCBIfam" id="TIGR01044">
    <property type="entry name" value="rplV_bact"/>
    <property type="match status" value="1"/>
</dbReference>
<dbReference type="EMBL" id="MFLC01000036">
    <property type="protein sequence ID" value="OGG54572.1"/>
    <property type="molecule type" value="Genomic_DNA"/>
</dbReference>
<evidence type="ECO:0000256" key="1">
    <source>
        <dbReference type="ARBA" id="ARBA00009451"/>
    </source>
</evidence>
<evidence type="ECO:0000256" key="2">
    <source>
        <dbReference type="ARBA" id="ARBA00022730"/>
    </source>
</evidence>
<dbReference type="PANTHER" id="PTHR13501:SF8">
    <property type="entry name" value="LARGE RIBOSOMAL SUBUNIT PROTEIN UL22M"/>
    <property type="match status" value="1"/>
</dbReference>
<dbReference type="Proteomes" id="UP000177659">
    <property type="component" value="Unassembled WGS sequence"/>
</dbReference>
<evidence type="ECO:0000313" key="12">
    <source>
        <dbReference type="Proteomes" id="UP000177659"/>
    </source>
</evidence>
<dbReference type="Gene3D" id="3.90.470.10">
    <property type="entry name" value="Ribosomal protein L22/L17"/>
    <property type="match status" value="1"/>
</dbReference>
<dbReference type="HAMAP" id="MF_01331_B">
    <property type="entry name" value="Ribosomal_uL22_B"/>
    <property type="match status" value="1"/>
</dbReference>
<dbReference type="GO" id="GO:0022625">
    <property type="term" value="C:cytosolic large ribosomal subunit"/>
    <property type="evidence" value="ECO:0007669"/>
    <property type="project" value="TreeGrafter"/>
</dbReference>
<dbReference type="PANTHER" id="PTHR13501">
    <property type="entry name" value="CHLOROPLAST 50S RIBOSOMAL PROTEIN L22-RELATED"/>
    <property type="match status" value="1"/>
</dbReference>
<evidence type="ECO:0000256" key="6">
    <source>
        <dbReference type="ARBA" id="ARBA00035207"/>
    </source>
</evidence>
<keyword evidence="2 7" id="KW-0699">rRNA-binding</keyword>
<evidence type="ECO:0000256" key="4">
    <source>
        <dbReference type="ARBA" id="ARBA00022980"/>
    </source>
</evidence>
<name>A0A1F6D0H8_9BACT</name>
<reference evidence="11 12" key="1">
    <citation type="journal article" date="2016" name="Nat. Commun.">
        <title>Thousands of microbial genomes shed light on interconnected biogeochemical processes in an aquifer system.</title>
        <authorList>
            <person name="Anantharaman K."/>
            <person name="Brown C.T."/>
            <person name="Hug L.A."/>
            <person name="Sharon I."/>
            <person name="Castelle C.J."/>
            <person name="Probst A.J."/>
            <person name="Thomas B.C."/>
            <person name="Singh A."/>
            <person name="Wilkins M.J."/>
            <person name="Karaoz U."/>
            <person name="Brodie E.L."/>
            <person name="Williams K.H."/>
            <person name="Hubbard S.S."/>
            <person name="Banfield J.F."/>
        </authorList>
    </citation>
    <scope>NUCLEOTIDE SEQUENCE [LARGE SCALE GENOMIC DNA]</scope>
</reference>
<accession>A0A1F6D0H8</accession>
<evidence type="ECO:0000256" key="7">
    <source>
        <dbReference type="HAMAP-Rule" id="MF_01331"/>
    </source>
</evidence>
<gene>
    <name evidence="7" type="primary">rplV</name>
    <name evidence="11" type="ORF">A3D62_01245</name>
</gene>
<proteinExistence type="inferred from homology"/>
<dbReference type="AlphaFoldDB" id="A0A1F6D0H8"/>
<evidence type="ECO:0000256" key="9">
    <source>
        <dbReference type="RuleBase" id="RU004006"/>
    </source>
</evidence>
<comment type="subunit">
    <text evidence="7 9">Part of the 50S ribosomal subunit.</text>
</comment>
<dbReference type="Pfam" id="PF00237">
    <property type="entry name" value="Ribosomal_L22"/>
    <property type="match status" value="1"/>
</dbReference>
<evidence type="ECO:0000313" key="11">
    <source>
        <dbReference type="EMBL" id="OGG54572.1"/>
    </source>
</evidence>
<evidence type="ECO:0000256" key="5">
    <source>
        <dbReference type="ARBA" id="ARBA00023274"/>
    </source>
</evidence>
<evidence type="ECO:0000256" key="10">
    <source>
        <dbReference type="RuleBase" id="RU004008"/>
    </source>
</evidence>